<protein>
    <recommendedName>
        <fullName evidence="3">Secreted protein</fullName>
    </recommendedName>
</protein>
<reference evidence="1" key="1">
    <citation type="submission" date="2022-06" db="EMBL/GenBank/DDBJ databases">
        <title>Sneathiella actinostolidae sp. nov., isolated from a sea anemonein the Western Pacific Ocean.</title>
        <authorList>
            <person name="Wei M.J."/>
        </authorList>
    </citation>
    <scope>NUCLEOTIDE SEQUENCE</scope>
    <source>
        <strain evidence="1">PHK-P5</strain>
    </source>
</reference>
<evidence type="ECO:0000313" key="2">
    <source>
        <dbReference type="Proteomes" id="UP001056291"/>
    </source>
</evidence>
<accession>A0ABY4VZ69</accession>
<sequence length="162" mass="18187">MTYKLNLLTLVFFVFSVTLVTPAIYGTASAEEKFSFGRSIEGTYILDQHSETDRSSYTFTEFGSVIWSAADQKKYSYFPGAGVWKQTGDHQISVRIISFDYDNKGIGIVDMKFNFDDKFQTVTGKFKGGIYPLDVDVNVIDKKPMQEFESDFTGVRLSNAGG</sequence>
<dbReference type="RefSeq" id="WP_251932753.1">
    <property type="nucleotide sequence ID" value="NZ_CP098747.1"/>
</dbReference>
<dbReference type="EMBL" id="CP098747">
    <property type="protein sequence ID" value="USG59977.1"/>
    <property type="molecule type" value="Genomic_DNA"/>
</dbReference>
<organism evidence="1 2">
    <name type="scientific">Sneathiella marina</name>
    <dbReference type="NCBI Taxonomy" id="2950108"/>
    <lineage>
        <taxon>Bacteria</taxon>
        <taxon>Pseudomonadati</taxon>
        <taxon>Pseudomonadota</taxon>
        <taxon>Alphaproteobacteria</taxon>
        <taxon>Sneathiellales</taxon>
        <taxon>Sneathiellaceae</taxon>
        <taxon>Sneathiella</taxon>
    </lineage>
</organism>
<keyword evidence="2" id="KW-1185">Reference proteome</keyword>
<gene>
    <name evidence="1" type="ORF">NBZ79_12395</name>
</gene>
<dbReference type="Proteomes" id="UP001056291">
    <property type="component" value="Chromosome"/>
</dbReference>
<evidence type="ECO:0000313" key="1">
    <source>
        <dbReference type="EMBL" id="USG59977.1"/>
    </source>
</evidence>
<name>A0ABY4VZ69_9PROT</name>
<proteinExistence type="predicted"/>
<evidence type="ECO:0008006" key="3">
    <source>
        <dbReference type="Google" id="ProtNLM"/>
    </source>
</evidence>